<dbReference type="Pfam" id="PF01799">
    <property type="entry name" value="Fer2_2"/>
    <property type="match status" value="1"/>
</dbReference>
<dbReference type="PROSITE" id="PS00197">
    <property type="entry name" value="2FE2S_FER_1"/>
    <property type="match status" value="1"/>
</dbReference>
<name>M9RFU5_9RHOB</name>
<dbReference type="eggNOG" id="COG3427">
    <property type="taxonomic scope" value="Bacteria"/>
</dbReference>
<dbReference type="GO" id="GO:0051537">
    <property type="term" value="F:2 iron, 2 sulfur cluster binding"/>
    <property type="evidence" value="ECO:0007669"/>
    <property type="project" value="UniProtKB-KW"/>
</dbReference>
<dbReference type="InterPro" id="IPR036010">
    <property type="entry name" value="2Fe-2S_ferredoxin-like_sf"/>
</dbReference>
<dbReference type="InterPro" id="IPR023393">
    <property type="entry name" value="START-like_dom_sf"/>
</dbReference>
<accession>M9RFU5</accession>
<feature type="domain" description="2Fe-2S ferredoxin-type" evidence="6">
    <location>
        <begin position="12"/>
        <end position="88"/>
    </location>
</feature>
<dbReference type="SUPFAM" id="SSF47741">
    <property type="entry name" value="CO dehydrogenase ISP C-domain like"/>
    <property type="match status" value="1"/>
</dbReference>
<dbReference type="SUPFAM" id="SSF55961">
    <property type="entry name" value="Bet v1-like"/>
    <property type="match status" value="1"/>
</dbReference>
<dbReference type="eggNOG" id="COG2080">
    <property type="taxonomic scope" value="Bacteria"/>
</dbReference>
<dbReference type="InterPro" id="IPR001041">
    <property type="entry name" value="2Fe-2S_ferredoxin-type"/>
</dbReference>
<dbReference type="InterPro" id="IPR006058">
    <property type="entry name" value="2Fe2S_fd_BS"/>
</dbReference>
<dbReference type="GO" id="GO:0046872">
    <property type="term" value="F:metal ion binding"/>
    <property type="evidence" value="ECO:0007669"/>
    <property type="project" value="UniProtKB-KW"/>
</dbReference>
<evidence type="ECO:0000259" key="6">
    <source>
        <dbReference type="PROSITE" id="PS51085"/>
    </source>
</evidence>
<dbReference type="OrthoDB" id="8417304at2"/>
<organism evidence="7 8">
    <name type="scientific">Octadecabacter arcticus 238</name>
    <dbReference type="NCBI Taxonomy" id="391616"/>
    <lineage>
        <taxon>Bacteria</taxon>
        <taxon>Pseudomonadati</taxon>
        <taxon>Pseudomonadota</taxon>
        <taxon>Alphaproteobacteria</taxon>
        <taxon>Rhodobacterales</taxon>
        <taxon>Roseobacteraceae</taxon>
        <taxon>Octadecabacter</taxon>
    </lineage>
</organism>
<evidence type="ECO:0000256" key="3">
    <source>
        <dbReference type="ARBA" id="ARBA00023002"/>
    </source>
</evidence>
<dbReference type="HOGENOM" id="CLU_731168_0_0_5"/>
<keyword evidence="5" id="KW-0411">Iron-sulfur</keyword>
<dbReference type="Gene3D" id="3.30.530.20">
    <property type="match status" value="1"/>
</dbReference>
<keyword evidence="4" id="KW-0408">Iron</keyword>
<dbReference type="InterPro" id="IPR051452">
    <property type="entry name" value="Diverse_Oxidoreductases"/>
</dbReference>
<evidence type="ECO:0000313" key="7">
    <source>
        <dbReference type="EMBL" id="AGI71037.1"/>
    </source>
</evidence>
<dbReference type="PROSITE" id="PS51085">
    <property type="entry name" value="2FE2S_FER_2"/>
    <property type="match status" value="1"/>
</dbReference>
<keyword evidence="3" id="KW-0560">Oxidoreductase</keyword>
<dbReference type="STRING" id="391616.OA238_c08220"/>
<gene>
    <name evidence="7" type="ORF">OA238_c08220</name>
</gene>
<dbReference type="CDD" id="cd00207">
    <property type="entry name" value="fer2"/>
    <property type="match status" value="1"/>
</dbReference>
<dbReference type="InterPro" id="IPR002888">
    <property type="entry name" value="2Fe-2S-bd"/>
</dbReference>
<dbReference type="InterPro" id="IPR012675">
    <property type="entry name" value="Beta-grasp_dom_sf"/>
</dbReference>
<dbReference type="KEGG" id="oar:OA238_c08220"/>
<dbReference type="Pfam" id="PF06240">
    <property type="entry name" value="COXG"/>
    <property type="match status" value="1"/>
</dbReference>
<proteinExistence type="predicted"/>
<evidence type="ECO:0000256" key="5">
    <source>
        <dbReference type="ARBA" id="ARBA00023014"/>
    </source>
</evidence>
<dbReference type="Gene3D" id="3.10.20.30">
    <property type="match status" value="1"/>
</dbReference>
<dbReference type="FunFam" id="3.10.20.30:FF:000020">
    <property type="entry name" value="Xanthine dehydrogenase iron-sulfur subunit"/>
    <property type="match status" value="1"/>
</dbReference>
<keyword evidence="8" id="KW-1185">Reference proteome</keyword>
<protein>
    <submittedName>
        <fullName evidence="7">Putative molybdenum hydroxylase family fusion protein of CoxS-like and CoxG-like proteins</fullName>
    </submittedName>
</protein>
<dbReference type="RefSeq" id="WP_015494262.1">
    <property type="nucleotide sequence ID" value="NC_020908.1"/>
</dbReference>
<dbReference type="Gene3D" id="1.10.150.120">
    <property type="entry name" value="[2Fe-2S]-binding domain"/>
    <property type="match status" value="1"/>
</dbReference>
<dbReference type="InterPro" id="IPR036884">
    <property type="entry name" value="2Fe-2S-bd_dom_sf"/>
</dbReference>
<keyword evidence="1" id="KW-0001">2Fe-2S</keyword>
<sequence>MKVIVTPAAANQSISLTINDRPETVTVPPRTTLAEILRDHLDLTATHLGCEQGVCGACTVMVDGRPTRACLTFAASCEGATVETLEGFKDDDLMDRLKAAFHRNHALQCGFCTPGVLATARDLVERLDTADEVRIRNELSGNLCRCTGYVGIVESIAQVIDERRGLGLPSTGAPRVAREATTGFAPFDADIAERPPAPAVSSGTMTVEDGWSVVKREVALNHSADAVWAHFSDLDAVAECLPGAKLTDHDASTFTGHIGVAFGPITAKFEGEGTYRTDDSSRVGTVAGRGKDRGGQSAVEGELSYTVRLAQGDPDASLVDVGFRFRIQGMLGQFNRPELVNGFVDYILAEFVANCDAVLSGGEVRESKGISAFAMIRAVIGGKLRALFRRT</sequence>
<evidence type="ECO:0000313" key="8">
    <source>
        <dbReference type="Proteomes" id="UP000004688"/>
    </source>
</evidence>
<evidence type="ECO:0000256" key="1">
    <source>
        <dbReference type="ARBA" id="ARBA00022714"/>
    </source>
</evidence>
<evidence type="ECO:0000256" key="2">
    <source>
        <dbReference type="ARBA" id="ARBA00022723"/>
    </source>
</evidence>
<dbReference type="PANTHER" id="PTHR44379:SF8">
    <property type="entry name" value="XANTHINE DEHYDROGENASE IRON-SULFUR-BINDING SUBUNIT XDHC-RELATED"/>
    <property type="match status" value="1"/>
</dbReference>
<dbReference type="AlphaFoldDB" id="M9RFU5"/>
<evidence type="ECO:0000256" key="4">
    <source>
        <dbReference type="ARBA" id="ARBA00023004"/>
    </source>
</evidence>
<dbReference type="PANTHER" id="PTHR44379">
    <property type="entry name" value="OXIDOREDUCTASE WITH IRON-SULFUR SUBUNIT"/>
    <property type="match status" value="1"/>
</dbReference>
<dbReference type="SUPFAM" id="SSF54292">
    <property type="entry name" value="2Fe-2S ferredoxin-like"/>
    <property type="match status" value="1"/>
</dbReference>
<dbReference type="InterPro" id="IPR010419">
    <property type="entry name" value="CO_DH_gsu"/>
</dbReference>
<dbReference type="Proteomes" id="UP000004688">
    <property type="component" value="Chromosome"/>
</dbReference>
<dbReference type="EMBL" id="CP003742">
    <property type="protein sequence ID" value="AGI71037.1"/>
    <property type="molecule type" value="Genomic_DNA"/>
</dbReference>
<reference evidence="7 8" key="1">
    <citation type="journal article" date="2013" name="PLoS ONE">
        <title>Poles Apart: Arctic and Antarctic Octadecabacter strains Share High Genome Plasticity and a New Type of Xanthorhodopsin.</title>
        <authorList>
            <person name="Vollmers J."/>
            <person name="Voget S."/>
            <person name="Dietrich S."/>
            <person name="Gollnow K."/>
            <person name="Smits M."/>
            <person name="Meyer K."/>
            <person name="Brinkhoff T."/>
            <person name="Simon M."/>
            <person name="Daniel R."/>
        </authorList>
    </citation>
    <scope>NUCLEOTIDE SEQUENCE [LARGE SCALE GENOMIC DNA]</scope>
    <source>
        <strain evidence="7 8">238</strain>
    </source>
</reference>
<dbReference type="GO" id="GO:0016491">
    <property type="term" value="F:oxidoreductase activity"/>
    <property type="evidence" value="ECO:0007669"/>
    <property type="project" value="UniProtKB-KW"/>
</dbReference>
<dbReference type="Pfam" id="PF00111">
    <property type="entry name" value="Fer2"/>
    <property type="match status" value="1"/>
</dbReference>
<keyword evidence="2" id="KW-0479">Metal-binding</keyword>